<dbReference type="HAMAP" id="MF_01416">
    <property type="entry name" value="ATP_synth_delta_bact"/>
    <property type="match status" value="1"/>
</dbReference>
<keyword evidence="3 7" id="KW-0375">Hydrogen ion transport</keyword>
<evidence type="ECO:0000256" key="5">
    <source>
        <dbReference type="ARBA" id="ARBA00023136"/>
    </source>
</evidence>
<dbReference type="NCBIfam" id="TIGR01145">
    <property type="entry name" value="ATP_synt_delta"/>
    <property type="match status" value="1"/>
</dbReference>
<comment type="function">
    <text evidence="7">This protein is part of the stalk that links CF(0) to CF(1). It either transmits conformational changes from CF(0) to CF(1) or is implicated in proton conduction.</text>
</comment>
<evidence type="ECO:0000313" key="9">
    <source>
        <dbReference type="Proteomes" id="UP000319852"/>
    </source>
</evidence>
<evidence type="ECO:0000256" key="1">
    <source>
        <dbReference type="ARBA" id="ARBA00004370"/>
    </source>
</evidence>
<dbReference type="Gene3D" id="1.10.520.20">
    <property type="entry name" value="N-terminal domain of the delta subunit of the F1F0-ATP synthase"/>
    <property type="match status" value="1"/>
</dbReference>
<keyword evidence="6 7" id="KW-0066">ATP synthesis</keyword>
<comment type="function">
    <text evidence="7">F(1)F(0) ATP synthase produces ATP from ADP in the presence of a proton or sodium gradient. F-type ATPases consist of two structural domains, F(1) containing the extramembraneous catalytic core and F(0) containing the membrane proton channel, linked together by a central stalk and a peripheral stalk. During catalysis, ATP synthesis in the catalytic domain of F(1) is coupled via a rotary mechanism of the central stalk subunits to proton translocation.</text>
</comment>
<dbReference type="AlphaFoldDB" id="A0A517MXT1"/>
<organism evidence="8 9">
    <name type="scientific">Adhaeretor mobilis</name>
    <dbReference type="NCBI Taxonomy" id="1930276"/>
    <lineage>
        <taxon>Bacteria</taxon>
        <taxon>Pseudomonadati</taxon>
        <taxon>Planctomycetota</taxon>
        <taxon>Planctomycetia</taxon>
        <taxon>Pirellulales</taxon>
        <taxon>Lacipirellulaceae</taxon>
        <taxon>Adhaeretor</taxon>
    </lineage>
</organism>
<evidence type="ECO:0000256" key="7">
    <source>
        <dbReference type="HAMAP-Rule" id="MF_01416"/>
    </source>
</evidence>
<dbReference type="Pfam" id="PF00213">
    <property type="entry name" value="OSCP"/>
    <property type="match status" value="1"/>
</dbReference>
<evidence type="ECO:0000256" key="3">
    <source>
        <dbReference type="ARBA" id="ARBA00022781"/>
    </source>
</evidence>
<accession>A0A517MXT1</accession>
<keyword evidence="5 7" id="KW-0472">Membrane</keyword>
<keyword evidence="2 7" id="KW-0813">Transport</keyword>
<dbReference type="Proteomes" id="UP000319852">
    <property type="component" value="Chromosome"/>
</dbReference>
<dbReference type="GO" id="GO:0005886">
    <property type="term" value="C:plasma membrane"/>
    <property type="evidence" value="ECO:0007669"/>
    <property type="project" value="UniProtKB-SubCell"/>
</dbReference>
<keyword evidence="7" id="KW-0139">CF(1)</keyword>
<evidence type="ECO:0000313" key="8">
    <source>
        <dbReference type="EMBL" id="QDS99688.1"/>
    </source>
</evidence>
<dbReference type="RefSeq" id="WP_145060864.1">
    <property type="nucleotide sequence ID" value="NZ_CP036263.1"/>
</dbReference>
<reference evidence="8 9" key="1">
    <citation type="submission" date="2019-02" db="EMBL/GenBank/DDBJ databases">
        <title>Deep-cultivation of Planctomycetes and their phenomic and genomic characterization uncovers novel biology.</title>
        <authorList>
            <person name="Wiegand S."/>
            <person name="Jogler M."/>
            <person name="Boedeker C."/>
            <person name="Pinto D."/>
            <person name="Vollmers J."/>
            <person name="Rivas-Marin E."/>
            <person name="Kohn T."/>
            <person name="Peeters S.H."/>
            <person name="Heuer A."/>
            <person name="Rast P."/>
            <person name="Oberbeckmann S."/>
            <person name="Bunk B."/>
            <person name="Jeske O."/>
            <person name="Meyerdierks A."/>
            <person name="Storesund J.E."/>
            <person name="Kallscheuer N."/>
            <person name="Luecker S."/>
            <person name="Lage O.M."/>
            <person name="Pohl T."/>
            <person name="Merkel B.J."/>
            <person name="Hornburger P."/>
            <person name="Mueller R.-W."/>
            <person name="Bruemmer F."/>
            <person name="Labrenz M."/>
            <person name="Spormann A.M."/>
            <person name="Op den Camp H."/>
            <person name="Overmann J."/>
            <person name="Amann R."/>
            <person name="Jetten M.S.M."/>
            <person name="Mascher T."/>
            <person name="Medema M.H."/>
            <person name="Devos D.P."/>
            <person name="Kaster A.-K."/>
            <person name="Ovreas L."/>
            <person name="Rohde M."/>
            <person name="Galperin M.Y."/>
            <person name="Jogler C."/>
        </authorList>
    </citation>
    <scope>NUCLEOTIDE SEQUENCE [LARGE SCALE GENOMIC DNA]</scope>
    <source>
        <strain evidence="8 9">HG15A2</strain>
    </source>
</reference>
<name>A0A517MXT1_9BACT</name>
<evidence type="ECO:0000256" key="6">
    <source>
        <dbReference type="ARBA" id="ARBA00023310"/>
    </source>
</evidence>
<dbReference type="OrthoDB" id="9802471at2"/>
<comment type="subcellular location">
    <subcellularLocation>
        <location evidence="7">Cell membrane</location>
        <topology evidence="7">Peripheral membrane protein</topology>
    </subcellularLocation>
    <subcellularLocation>
        <location evidence="1">Membrane</location>
    </subcellularLocation>
</comment>
<dbReference type="PANTHER" id="PTHR11910">
    <property type="entry name" value="ATP SYNTHASE DELTA CHAIN"/>
    <property type="match status" value="1"/>
</dbReference>
<dbReference type="SUPFAM" id="SSF47928">
    <property type="entry name" value="N-terminal domain of the delta subunit of the F1F0-ATP synthase"/>
    <property type="match status" value="1"/>
</dbReference>
<dbReference type="InterPro" id="IPR000711">
    <property type="entry name" value="ATPase_OSCP/dsu"/>
</dbReference>
<evidence type="ECO:0000256" key="2">
    <source>
        <dbReference type="ARBA" id="ARBA00022448"/>
    </source>
</evidence>
<sequence length="218" mass="24245">MADLSDQLQLDESRHDNVFDVDAERLARVYAQAGLDAAGDLSAQGSLAEELNSVVADVLEKHSEMEEIFRSELISKEEKLELLDHIFSGKASESLLNLLKVMTKHGRLGMVRDVARSAFEMWEDRAGKVRVQLELPKPIDDALQNEILASLGKVLGADPQVETSINPDLLAGFVVRVGDKVYDASVRTRLEKSHQSMVVQAIEAIQQHPEQFIDRTVE</sequence>
<keyword evidence="7" id="KW-1003">Cell membrane</keyword>
<dbReference type="KEGG" id="amob:HG15A2_30150"/>
<protein>
    <recommendedName>
        <fullName evidence="7">ATP synthase subunit delta</fullName>
    </recommendedName>
    <alternativeName>
        <fullName evidence="7">ATP synthase F(1) sector subunit delta</fullName>
    </alternativeName>
    <alternativeName>
        <fullName evidence="7">F-type ATPase subunit delta</fullName>
        <shortName evidence="7">F-ATPase subunit delta</shortName>
    </alternativeName>
</protein>
<dbReference type="EMBL" id="CP036263">
    <property type="protein sequence ID" value="QDS99688.1"/>
    <property type="molecule type" value="Genomic_DNA"/>
</dbReference>
<gene>
    <name evidence="7 8" type="primary">atpH</name>
    <name evidence="8" type="ORF">HG15A2_30150</name>
</gene>
<dbReference type="GO" id="GO:0046933">
    <property type="term" value="F:proton-transporting ATP synthase activity, rotational mechanism"/>
    <property type="evidence" value="ECO:0007669"/>
    <property type="project" value="UniProtKB-UniRule"/>
</dbReference>
<evidence type="ECO:0000256" key="4">
    <source>
        <dbReference type="ARBA" id="ARBA00023065"/>
    </source>
</evidence>
<keyword evidence="9" id="KW-1185">Reference proteome</keyword>
<keyword evidence="4 7" id="KW-0406">Ion transport</keyword>
<dbReference type="InterPro" id="IPR026015">
    <property type="entry name" value="ATP_synth_OSCP/delta_N_sf"/>
</dbReference>
<comment type="similarity">
    <text evidence="7">Belongs to the ATPase delta chain family.</text>
</comment>
<dbReference type="GO" id="GO:0045259">
    <property type="term" value="C:proton-transporting ATP synthase complex"/>
    <property type="evidence" value="ECO:0007669"/>
    <property type="project" value="UniProtKB-KW"/>
</dbReference>
<dbReference type="PRINTS" id="PR00125">
    <property type="entry name" value="ATPASEDELTA"/>
</dbReference>
<proteinExistence type="inferred from homology"/>